<comment type="caution">
    <text evidence="1">The sequence shown here is derived from an EMBL/GenBank/DDBJ whole genome shotgun (WGS) entry which is preliminary data.</text>
</comment>
<dbReference type="AlphaFoldDB" id="A0A545UQU7"/>
<organism evidence="1 2">
    <name type="scientific">Cordyceps javanica</name>
    <dbReference type="NCBI Taxonomy" id="43265"/>
    <lineage>
        <taxon>Eukaryota</taxon>
        <taxon>Fungi</taxon>
        <taxon>Dikarya</taxon>
        <taxon>Ascomycota</taxon>
        <taxon>Pezizomycotina</taxon>
        <taxon>Sordariomycetes</taxon>
        <taxon>Hypocreomycetidae</taxon>
        <taxon>Hypocreales</taxon>
        <taxon>Cordycipitaceae</taxon>
        <taxon>Cordyceps</taxon>
    </lineage>
</organism>
<proteinExistence type="predicted"/>
<evidence type="ECO:0000313" key="1">
    <source>
        <dbReference type="EMBL" id="TQV91835.1"/>
    </source>
</evidence>
<name>A0A545UQU7_9HYPO</name>
<dbReference type="EMBL" id="SPUK01000017">
    <property type="protein sequence ID" value="TQV91835.1"/>
    <property type="molecule type" value="Genomic_DNA"/>
</dbReference>
<sequence>MSTYSTVRLWQGTTSHAWSRSRGTCPFLALHQCSRARPLLLAVANRRRVERS</sequence>
<reference evidence="1 2" key="1">
    <citation type="journal article" date="2019" name="Appl. Microbiol. Biotechnol.">
        <title>Genome sequence of Isaria javanica and comparative genome analysis insights into family S53 peptidase evolution in fungal entomopathogens.</title>
        <authorList>
            <person name="Lin R."/>
            <person name="Zhang X."/>
            <person name="Xin B."/>
            <person name="Zou M."/>
            <person name="Gao Y."/>
            <person name="Qin F."/>
            <person name="Hu Q."/>
            <person name="Xie B."/>
            <person name="Cheng X."/>
        </authorList>
    </citation>
    <scope>NUCLEOTIDE SEQUENCE [LARGE SCALE GENOMIC DNA]</scope>
    <source>
        <strain evidence="1 2">IJ1G</strain>
    </source>
</reference>
<dbReference type="Proteomes" id="UP000315783">
    <property type="component" value="Unassembled WGS sequence"/>
</dbReference>
<gene>
    <name evidence="1" type="ORF">IF1G_09420</name>
</gene>
<keyword evidence="2" id="KW-1185">Reference proteome</keyword>
<evidence type="ECO:0000313" key="2">
    <source>
        <dbReference type="Proteomes" id="UP000315783"/>
    </source>
</evidence>
<protein>
    <submittedName>
        <fullName evidence="1">Uncharacterized protein</fullName>
    </submittedName>
</protein>
<accession>A0A545UQU7</accession>